<feature type="transmembrane region" description="Helical" evidence="1">
    <location>
        <begin position="33"/>
        <end position="57"/>
    </location>
</feature>
<protein>
    <recommendedName>
        <fullName evidence="2">Phage shock protein PspC N-terminal domain-containing protein</fullName>
    </recommendedName>
</protein>
<dbReference type="InterPro" id="IPR007168">
    <property type="entry name" value="Phageshock_PspC_N"/>
</dbReference>
<keyword evidence="1" id="KW-0472">Membrane</keyword>
<evidence type="ECO:0000259" key="2">
    <source>
        <dbReference type="Pfam" id="PF04024"/>
    </source>
</evidence>
<keyword evidence="4" id="KW-1185">Reference proteome</keyword>
<evidence type="ECO:0000313" key="3">
    <source>
        <dbReference type="EMBL" id="GAA1926451.1"/>
    </source>
</evidence>
<keyword evidence="1" id="KW-1133">Transmembrane helix</keyword>
<organism evidence="3 4">
    <name type="scientific">Nocardioides lentus</name>
    <dbReference type="NCBI Taxonomy" id="338077"/>
    <lineage>
        <taxon>Bacteria</taxon>
        <taxon>Bacillati</taxon>
        <taxon>Actinomycetota</taxon>
        <taxon>Actinomycetes</taxon>
        <taxon>Propionibacteriales</taxon>
        <taxon>Nocardioidaceae</taxon>
        <taxon>Nocardioides</taxon>
    </lineage>
</organism>
<evidence type="ECO:0000313" key="4">
    <source>
        <dbReference type="Proteomes" id="UP001501612"/>
    </source>
</evidence>
<reference evidence="3 4" key="1">
    <citation type="journal article" date="2019" name="Int. J. Syst. Evol. Microbiol.">
        <title>The Global Catalogue of Microorganisms (GCM) 10K type strain sequencing project: providing services to taxonomists for standard genome sequencing and annotation.</title>
        <authorList>
            <consortium name="The Broad Institute Genomics Platform"/>
            <consortium name="The Broad Institute Genome Sequencing Center for Infectious Disease"/>
            <person name="Wu L."/>
            <person name="Ma J."/>
        </authorList>
    </citation>
    <scope>NUCLEOTIDE SEQUENCE [LARGE SCALE GENOMIC DNA]</scope>
    <source>
        <strain evidence="3 4">JCM 14046</strain>
    </source>
</reference>
<dbReference type="Pfam" id="PF04024">
    <property type="entry name" value="PspC"/>
    <property type="match status" value="1"/>
</dbReference>
<name>A0ABN2PN37_9ACTN</name>
<feature type="domain" description="Phage shock protein PspC N-terminal" evidence="2">
    <location>
        <begin position="4"/>
        <end position="60"/>
    </location>
</feature>
<accession>A0ABN2PN37</accession>
<dbReference type="RefSeq" id="WP_344008423.1">
    <property type="nucleotide sequence ID" value="NZ_BAAAMY010000007.1"/>
</dbReference>
<gene>
    <name evidence="3" type="ORF">GCM10009737_30340</name>
</gene>
<dbReference type="EMBL" id="BAAAMY010000007">
    <property type="protein sequence ID" value="GAA1926451.1"/>
    <property type="molecule type" value="Genomic_DNA"/>
</dbReference>
<proteinExistence type="predicted"/>
<comment type="caution">
    <text evidence="3">The sequence shown here is derived from an EMBL/GenBank/DDBJ whole genome shotgun (WGS) entry which is preliminary data.</text>
</comment>
<keyword evidence="1" id="KW-0812">Transmembrane</keyword>
<dbReference type="Proteomes" id="UP001501612">
    <property type="component" value="Unassembled WGS sequence"/>
</dbReference>
<evidence type="ECO:0000256" key="1">
    <source>
        <dbReference type="SAM" id="Phobius"/>
    </source>
</evidence>
<sequence length="60" mass="6254">MAALVRRSDTAWVAGVCSGIAARTGISVNIIRLATVLGVVFGLGTVAVLYVVLWVVLPKE</sequence>